<keyword evidence="3" id="KW-1185">Reference proteome</keyword>
<feature type="transmembrane region" description="Helical" evidence="1">
    <location>
        <begin position="155"/>
        <end position="175"/>
    </location>
</feature>
<accession>A0A2T3J1P1</accession>
<feature type="transmembrane region" description="Helical" evidence="1">
    <location>
        <begin position="34"/>
        <end position="49"/>
    </location>
</feature>
<organism evidence="2 3">
    <name type="scientific">Photobacterium lutimaris</name>
    <dbReference type="NCBI Taxonomy" id="388278"/>
    <lineage>
        <taxon>Bacteria</taxon>
        <taxon>Pseudomonadati</taxon>
        <taxon>Pseudomonadota</taxon>
        <taxon>Gammaproteobacteria</taxon>
        <taxon>Vibrionales</taxon>
        <taxon>Vibrionaceae</taxon>
        <taxon>Photobacterium</taxon>
    </lineage>
</organism>
<feature type="transmembrane region" description="Helical" evidence="1">
    <location>
        <begin position="12"/>
        <end position="28"/>
    </location>
</feature>
<dbReference type="Proteomes" id="UP000241222">
    <property type="component" value="Unassembled WGS sequence"/>
</dbReference>
<comment type="caution">
    <text evidence="2">The sequence shown here is derived from an EMBL/GenBank/DDBJ whole genome shotgun (WGS) entry which is preliminary data.</text>
</comment>
<feature type="transmembrane region" description="Helical" evidence="1">
    <location>
        <begin position="61"/>
        <end position="77"/>
    </location>
</feature>
<protein>
    <submittedName>
        <fullName evidence="2">Uncharacterized protein</fullName>
    </submittedName>
</protein>
<reference evidence="2 3" key="1">
    <citation type="submission" date="2018-03" db="EMBL/GenBank/DDBJ databases">
        <title>Whole genome sequencing of Histamine producing bacteria.</title>
        <authorList>
            <person name="Butler K."/>
        </authorList>
    </citation>
    <scope>NUCLEOTIDE SEQUENCE [LARGE SCALE GENOMIC DNA]</scope>
    <source>
        <strain evidence="2 3">JCM 13586</strain>
    </source>
</reference>
<sequence length="176" mass="20273">MVNILKRHQKFMLFAAISFLVMVGSLILDFQFTAGPALAAFFLCILLWISESRVDQLPKGILLIFIGAFFSELFLAFKEMVPDDFHDFKRVYELLDHIAPVMFYGAGGSVIGTYALRTTKEEIDKENSRKRVVLFDKNYRIQQLEEKVDSFKTKLNILIGAIFLQFLLVAALLYFR</sequence>
<name>A0A2T3J1P1_9GAMM</name>
<proteinExistence type="predicted"/>
<gene>
    <name evidence="2" type="ORF">C9I99_07930</name>
</gene>
<keyword evidence="1" id="KW-1133">Transmembrane helix</keyword>
<evidence type="ECO:0000313" key="2">
    <source>
        <dbReference type="EMBL" id="PSU34988.1"/>
    </source>
</evidence>
<dbReference type="EMBL" id="PYMH01000002">
    <property type="protein sequence ID" value="PSU34988.1"/>
    <property type="molecule type" value="Genomic_DNA"/>
</dbReference>
<keyword evidence="1" id="KW-0472">Membrane</keyword>
<feature type="transmembrane region" description="Helical" evidence="1">
    <location>
        <begin position="97"/>
        <end position="116"/>
    </location>
</feature>
<evidence type="ECO:0000313" key="3">
    <source>
        <dbReference type="Proteomes" id="UP000241222"/>
    </source>
</evidence>
<dbReference type="RefSeq" id="WP_107348311.1">
    <property type="nucleotide sequence ID" value="NZ_PYMH01000002.1"/>
</dbReference>
<keyword evidence="1" id="KW-0812">Transmembrane</keyword>
<evidence type="ECO:0000256" key="1">
    <source>
        <dbReference type="SAM" id="Phobius"/>
    </source>
</evidence>
<dbReference type="AlphaFoldDB" id="A0A2T3J1P1"/>